<name>A0ACB9TBM1_HOLOL</name>
<evidence type="ECO:0000313" key="1">
    <source>
        <dbReference type="EMBL" id="KAI4464178.1"/>
    </source>
</evidence>
<comment type="caution">
    <text evidence="1">The sequence shown here is derived from an EMBL/GenBank/DDBJ whole genome shotgun (WGS) entry which is preliminary data.</text>
</comment>
<dbReference type="EMBL" id="CM043017">
    <property type="protein sequence ID" value="KAI4464178.1"/>
    <property type="molecule type" value="Genomic_DNA"/>
</dbReference>
<reference evidence="1" key="1">
    <citation type="submission" date="2022-04" db="EMBL/GenBank/DDBJ databases">
        <title>Chromosome-scale genome assembly of Holotrichia oblita Faldermann.</title>
        <authorList>
            <person name="Rongchong L."/>
        </authorList>
    </citation>
    <scope>NUCLEOTIDE SEQUENCE</scope>
    <source>
        <strain evidence="1">81SQS9</strain>
    </source>
</reference>
<dbReference type="Proteomes" id="UP001056778">
    <property type="component" value="Chromosome 3"/>
</dbReference>
<keyword evidence="2" id="KW-1185">Reference proteome</keyword>
<gene>
    <name evidence="1" type="ORF">MML48_3g00015913</name>
</gene>
<accession>A0ACB9TBM1</accession>
<evidence type="ECO:0000313" key="2">
    <source>
        <dbReference type="Proteomes" id="UP001056778"/>
    </source>
</evidence>
<sequence length="1010" mass="114331">MALSAPSTPKDNLKTPRKIAKPVATTSQTPKFYKCVTPKHNNVTKRNREIKTEEGTPRHPRLDNNQENIPPQTPTCYNNVTIETPVATKIRISKDKCDELTNLTVAVRVRPMNSRELAYIGATNIVKTNQNELIIHSNSNLSMSTDHIFQYDHVFWSCDESDKNYASQECVFSTIAEPLLANAFRGYNACLFAYGQTGSGKSFSMMGDMCSNMDCDKTAGITPRFCKRLFEKLKEIQDTITASIELSYFEIYNEKIHDLLACNVGSNKTALKVREHPVWGPYVVDLSVHVVNSYEEMKERLLIGNKNRVTAATLMNEKSSRSHSIFSIELNLSERLDENSSSRRSKVSLVDLAGSERLGNLYNNEEKIREGVSINKSLLTLGKVISALSEYKKGNIFVPYRDSVLTWLLRESLGGNSLTSMLATITPANTHIDETLATLRYACQARSIVNRARINENPHDRLIRELRAEVERLRALRQDYEKHSNNSSIMCTSDSLDQSEELDSLRQKLIDTEEKLTRAEEDWKYRLKEAKLRQQAELSEAEKRRDELESHIRVMNQANTDISLSPYKSNFLQELEGMLHDNLDEHVGKKMTKTDVTASMNQIYEIMSNLRPSVDDVDENVKLLFARVNKLLQAFETALINSLNKTGVQKTVTTGQSLRLPMRKDCVPPLGDSCIEIRQCQFFVDLLDKSHSPRSKQVIRIIRNHHCGFEGDSRKVCCFTSKLHSDTPKGINIDVSQHENLDLLPLESCGYIRDEFRIINGYKTVIFEFPWMVLIAYKMEHGIDLACSGSLINDRYVLTAAHCVLNLNLEFIRIGEHNIETERDCNYIKGVCAPPVQDVTIEKVVVHPEYVAKSFKNDIALIRLSNKVEFSQPHIKPICLPFGKNAELNLDRRFGVISGWGITETGFKSTELLKTYIPIISNDDCKKLYDKRSLISSEQICAGGFKGRDSCGGDSGGPLTLVGKINSTVRYIQYGIVSYGPKHCGTDGQPGVYTRITHYMKWILDHLEPS</sequence>
<organism evidence="1 2">
    <name type="scientific">Holotrichia oblita</name>
    <name type="common">Chafer beetle</name>
    <dbReference type="NCBI Taxonomy" id="644536"/>
    <lineage>
        <taxon>Eukaryota</taxon>
        <taxon>Metazoa</taxon>
        <taxon>Ecdysozoa</taxon>
        <taxon>Arthropoda</taxon>
        <taxon>Hexapoda</taxon>
        <taxon>Insecta</taxon>
        <taxon>Pterygota</taxon>
        <taxon>Neoptera</taxon>
        <taxon>Endopterygota</taxon>
        <taxon>Coleoptera</taxon>
        <taxon>Polyphaga</taxon>
        <taxon>Scarabaeiformia</taxon>
        <taxon>Scarabaeidae</taxon>
        <taxon>Melolonthinae</taxon>
        <taxon>Holotrichia</taxon>
    </lineage>
</organism>
<proteinExistence type="predicted"/>
<protein>
    <submittedName>
        <fullName evidence="1">Kinesin-related</fullName>
    </submittedName>
</protein>